<evidence type="ECO:0000256" key="1">
    <source>
        <dbReference type="SAM" id="Phobius"/>
    </source>
</evidence>
<comment type="caution">
    <text evidence="2">The sequence shown here is derived from an EMBL/GenBank/DDBJ whole genome shotgun (WGS) entry which is preliminary data.</text>
</comment>
<dbReference type="AlphaFoldDB" id="A0A5B7IQT6"/>
<sequence length="176" mass="19875">MHALDSTLHYIRQDRSEQSFTVASQSRSAVFLVVCGLADLTRRMKCPHLIHIIVLLLACLFFIADTCELYTVSQPSASLRSQREHLSSGDWRQLSLHFSPFVTDGLSFLAYSICTLIMGNSTAAHRPALPYPAPPSPTPRCTSLKPRKQNPVYSFWRFSFSKALGLFVSLAHRRYQ</sequence>
<gene>
    <name evidence="2" type="ORF">E2C01_078660</name>
</gene>
<keyword evidence="1" id="KW-0472">Membrane</keyword>
<dbReference type="EMBL" id="VSRR010063962">
    <property type="protein sequence ID" value="MPC83937.1"/>
    <property type="molecule type" value="Genomic_DNA"/>
</dbReference>
<dbReference type="Proteomes" id="UP000324222">
    <property type="component" value="Unassembled WGS sequence"/>
</dbReference>
<evidence type="ECO:0000313" key="2">
    <source>
        <dbReference type="EMBL" id="MPC83937.1"/>
    </source>
</evidence>
<accession>A0A5B7IQT6</accession>
<proteinExistence type="predicted"/>
<name>A0A5B7IQT6_PORTR</name>
<keyword evidence="1" id="KW-0812">Transmembrane</keyword>
<evidence type="ECO:0000313" key="3">
    <source>
        <dbReference type="Proteomes" id="UP000324222"/>
    </source>
</evidence>
<organism evidence="2 3">
    <name type="scientific">Portunus trituberculatus</name>
    <name type="common">Swimming crab</name>
    <name type="synonym">Neptunus trituberculatus</name>
    <dbReference type="NCBI Taxonomy" id="210409"/>
    <lineage>
        <taxon>Eukaryota</taxon>
        <taxon>Metazoa</taxon>
        <taxon>Ecdysozoa</taxon>
        <taxon>Arthropoda</taxon>
        <taxon>Crustacea</taxon>
        <taxon>Multicrustacea</taxon>
        <taxon>Malacostraca</taxon>
        <taxon>Eumalacostraca</taxon>
        <taxon>Eucarida</taxon>
        <taxon>Decapoda</taxon>
        <taxon>Pleocyemata</taxon>
        <taxon>Brachyura</taxon>
        <taxon>Eubrachyura</taxon>
        <taxon>Portunoidea</taxon>
        <taxon>Portunidae</taxon>
        <taxon>Portuninae</taxon>
        <taxon>Portunus</taxon>
    </lineage>
</organism>
<feature type="transmembrane region" description="Helical" evidence="1">
    <location>
        <begin position="49"/>
        <end position="73"/>
    </location>
</feature>
<keyword evidence="1" id="KW-1133">Transmembrane helix</keyword>
<protein>
    <submittedName>
        <fullName evidence="2">Uncharacterized protein</fullName>
    </submittedName>
</protein>
<reference evidence="2 3" key="1">
    <citation type="submission" date="2019-05" db="EMBL/GenBank/DDBJ databases">
        <title>Another draft genome of Portunus trituberculatus and its Hox gene families provides insights of decapod evolution.</title>
        <authorList>
            <person name="Jeong J.-H."/>
            <person name="Song I."/>
            <person name="Kim S."/>
            <person name="Choi T."/>
            <person name="Kim D."/>
            <person name="Ryu S."/>
            <person name="Kim W."/>
        </authorList>
    </citation>
    <scope>NUCLEOTIDE SEQUENCE [LARGE SCALE GENOMIC DNA]</scope>
    <source>
        <tissue evidence="2">Muscle</tissue>
    </source>
</reference>
<keyword evidence="3" id="KW-1185">Reference proteome</keyword>